<gene>
    <name evidence="3" type="ORF">H9873_09285</name>
</gene>
<organism evidence="3 4">
    <name type="scientific">Candidatus Dorea gallistercoris</name>
    <dbReference type="NCBI Taxonomy" id="2838542"/>
    <lineage>
        <taxon>Bacteria</taxon>
        <taxon>Bacillati</taxon>
        <taxon>Bacillota</taxon>
        <taxon>Clostridia</taxon>
        <taxon>Lachnospirales</taxon>
        <taxon>Lachnospiraceae</taxon>
        <taxon>Dorea</taxon>
    </lineage>
</organism>
<dbReference type="PROSITE" id="PS51257">
    <property type="entry name" value="PROKAR_LIPOPROTEIN"/>
    <property type="match status" value="1"/>
</dbReference>
<dbReference type="EMBL" id="DXGF01000162">
    <property type="protein sequence ID" value="HIW84503.1"/>
    <property type="molecule type" value="Genomic_DNA"/>
</dbReference>
<dbReference type="AlphaFoldDB" id="A0A9D1RCD5"/>
<sequence>MKKLKLLGLSAIMAFSFTLVGCGINNDAETRELESKVQQLEQEITNLEKNNGQSTTSEDPATSSSSAASATDNSGQQTDQAAQSSGQTAALTSDDTLETLEQAVNDVVAKAESAQPSGSAQENRDQFFSLKDELKSVENRLDLFDNTIESQYWQGTLSLDNYRSQERTLEVLEDQLDMAEDRLEYTFGMDD</sequence>
<evidence type="ECO:0000256" key="2">
    <source>
        <dbReference type="SAM" id="SignalP"/>
    </source>
</evidence>
<name>A0A9D1RCD5_9FIRM</name>
<keyword evidence="2" id="KW-0732">Signal</keyword>
<proteinExistence type="predicted"/>
<comment type="caution">
    <text evidence="3">The sequence shown here is derived from an EMBL/GenBank/DDBJ whole genome shotgun (WGS) entry which is preliminary data.</text>
</comment>
<reference evidence="3" key="2">
    <citation type="submission" date="2021-04" db="EMBL/GenBank/DDBJ databases">
        <authorList>
            <person name="Gilroy R."/>
        </authorList>
    </citation>
    <scope>NUCLEOTIDE SEQUENCE</scope>
    <source>
        <strain evidence="3">ChiSxjej1B13-11762</strain>
    </source>
</reference>
<feature type="compositionally biased region" description="Polar residues" evidence="1">
    <location>
        <begin position="36"/>
        <end position="53"/>
    </location>
</feature>
<protein>
    <recommendedName>
        <fullName evidence="5">Entericidin EcnA/B family protein</fullName>
    </recommendedName>
</protein>
<feature type="compositionally biased region" description="Low complexity" evidence="1">
    <location>
        <begin position="54"/>
        <end position="74"/>
    </location>
</feature>
<evidence type="ECO:0000313" key="4">
    <source>
        <dbReference type="Proteomes" id="UP000824263"/>
    </source>
</evidence>
<feature type="compositionally biased region" description="Polar residues" evidence="1">
    <location>
        <begin position="75"/>
        <end position="94"/>
    </location>
</feature>
<evidence type="ECO:0000313" key="3">
    <source>
        <dbReference type="EMBL" id="HIW84503.1"/>
    </source>
</evidence>
<dbReference type="Proteomes" id="UP000824263">
    <property type="component" value="Unassembled WGS sequence"/>
</dbReference>
<feature type="region of interest" description="Disordered" evidence="1">
    <location>
        <begin position="35"/>
        <end position="97"/>
    </location>
</feature>
<feature type="chain" id="PRO_5038781446" description="Entericidin EcnA/B family protein" evidence="2">
    <location>
        <begin position="22"/>
        <end position="191"/>
    </location>
</feature>
<evidence type="ECO:0000256" key="1">
    <source>
        <dbReference type="SAM" id="MobiDB-lite"/>
    </source>
</evidence>
<accession>A0A9D1RCD5</accession>
<feature type="signal peptide" evidence="2">
    <location>
        <begin position="1"/>
        <end position="21"/>
    </location>
</feature>
<reference evidence="3" key="1">
    <citation type="journal article" date="2021" name="PeerJ">
        <title>Extensive microbial diversity within the chicken gut microbiome revealed by metagenomics and culture.</title>
        <authorList>
            <person name="Gilroy R."/>
            <person name="Ravi A."/>
            <person name="Getino M."/>
            <person name="Pursley I."/>
            <person name="Horton D.L."/>
            <person name="Alikhan N.F."/>
            <person name="Baker D."/>
            <person name="Gharbi K."/>
            <person name="Hall N."/>
            <person name="Watson M."/>
            <person name="Adriaenssens E.M."/>
            <person name="Foster-Nyarko E."/>
            <person name="Jarju S."/>
            <person name="Secka A."/>
            <person name="Antonio M."/>
            <person name="Oren A."/>
            <person name="Chaudhuri R.R."/>
            <person name="La Ragione R."/>
            <person name="Hildebrand F."/>
            <person name="Pallen M.J."/>
        </authorList>
    </citation>
    <scope>NUCLEOTIDE SEQUENCE</scope>
    <source>
        <strain evidence="3">ChiSxjej1B13-11762</strain>
    </source>
</reference>
<evidence type="ECO:0008006" key="5">
    <source>
        <dbReference type="Google" id="ProtNLM"/>
    </source>
</evidence>